<dbReference type="Pfam" id="PF13205">
    <property type="entry name" value="Big_5"/>
    <property type="match status" value="1"/>
</dbReference>
<dbReference type="Proteomes" id="UP000660024">
    <property type="component" value="Unassembled WGS sequence"/>
</dbReference>
<sequence length="498" mass="57162">MPKNLSRNFKGKKIDITFDEYFKLSNEYQEITISPETGIAPTFKVKKKTLEIDFKDSLENNTTYSIHFGKAIQDVNESNILKNFSFVFATGPKLDSLQISGKVISSQDNQPVLDATVFLFPLKKDSLFGKKKPSIYTSTDSSGNFSLKNLREDTYRIYALKETGADRIYNSPNEDIAFLKDSIFLNKDTSNISLKLFKQVAENFRILDRRIEKDGKINLYFNKPLEKPSITFIDAPTIKNPIIDFSSKGDTVHLWLRDYSFDSLKVAINNYDKVLDTVTLRRSLKDTYNRTILFNNNLSGGKIVPGKPLTLTFNLPISSINASKVVLTEDSISKSGFTIKKLLPSELKYQIDFPWKTKKRYTLSFNEGAIEDIYGTKNKDLKLDFELDEIENYGNLSLNLIKEDSLKNYIVQLLVGKENNIYKEFVITKNATVNINNIPTNTYKVRVIEDANNNGKFDSGNVRLKIQPEKVWFWDKTIVTRANWDREEKIAIPKDFKD</sequence>
<evidence type="ECO:0000313" key="3">
    <source>
        <dbReference type="EMBL" id="MBK0381425.1"/>
    </source>
</evidence>
<gene>
    <name evidence="3" type="ORF">I5M32_00510</name>
</gene>
<dbReference type="InterPro" id="IPR032812">
    <property type="entry name" value="SbsA_Ig"/>
</dbReference>
<comment type="caution">
    <text evidence="3">The sequence shown here is derived from an EMBL/GenBank/DDBJ whole genome shotgun (WGS) entry which is preliminary data.</text>
</comment>
<keyword evidence="1" id="KW-0732">Signal</keyword>
<keyword evidence="4" id="KW-1185">Reference proteome</keyword>
<dbReference type="InterPro" id="IPR013784">
    <property type="entry name" value="Carb-bd-like_fold"/>
</dbReference>
<proteinExistence type="predicted"/>
<name>A0ABS1BEZ6_9SPHI</name>
<dbReference type="EMBL" id="JAEHFY010000001">
    <property type="protein sequence ID" value="MBK0381425.1"/>
    <property type="molecule type" value="Genomic_DNA"/>
</dbReference>
<reference evidence="3 4" key="1">
    <citation type="submission" date="2020-12" db="EMBL/GenBank/DDBJ databases">
        <title>Bacterial novel species Pedobacter sp. SD-b isolated from soil.</title>
        <authorList>
            <person name="Jung H.-Y."/>
        </authorList>
    </citation>
    <scope>NUCLEOTIDE SEQUENCE [LARGE SCALE GENOMIC DNA]</scope>
    <source>
        <strain evidence="3 4">SD-b</strain>
    </source>
</reference>
<dbReference type="SUPFAM" id="SSF49452">
    <property type="entry name" value="Starch-binding domain-like"/>
    <property type="match status" value="1"/>
</dbReference>
<evidence type="ECO:0000313" key="4">
    <source>
        <dbReference type="Proteomes" id="UP000660024"/>
    </source>
</evidence>
<evidence type="ECO:0000256" key="1">
    <source>
        <dbReference type="ARBA" id="ARBA00022729"/>
    </source>
</evidence>
<evidence type="ECO:0000259" key="2">
    <source>
        <dbReference type="Pfam" id="PF13205"/>
    </source>
</evidence>
<feature type="domain" description="SbsA Ig-like" evidence="2">
    <location>
        <begin position="2"/>
        <end position="90"/>
    </location>
</feature>
<organism evidence="3 4">
    <name type="scientific">Pedobacter segetis</name>
    <dbReference type="NCBI Taxonomy" id="2793069"/>
    <lineage>
        <taxon>Bacteria</taxon>
        <taxon>Pseudomonadati</taxon>
        <taxon>Bacteroidota</taxon>
        <taxon>Sphingobacteriia</taxon>
        <taxon>Sphingobacteriales</taxon>
        <taxon>Sphingobacteriaceae</taxon>
        <taxon>Pedobacter</taxon>
    </lineage>
</organism>
<protein>
    <submittedName>
        <fullName evidence="3">Ig-like domain-containing protein</fullName>
    </submittedName>
</protein>
<accession>A0ABS1BEZ6</accession>